<dbReference type="EMBL" id="MU863629">
    <property type="protein sequence ID" value="KAK4103137.1"/>
    <property type="molecule type" value="Genomic_DNA"/>
</dbReference>
<name>A0AAN6T3X6_9PEZI</name>
<feature type="region of interest" description="Disordered" evidence="2">
    <location>
        <begin position="397"/>
        <end position="477"/>
    </location>
</feature>
<dbReference type="Proteomes" id="UP001305647">
    <property type="component" value="Unassembled WGS sequence"/>
</dbReference>
<feature type="coiled-coil region" evidence="1">
    <location>
        <begin position="147"/>
        <end position="192"/>
    </location>
</feature>
<gene>
    <name evidence="3" type="ORF">N658DRAFT_422231</name>
</gene>
<keyword evidence="1" id="KW-0175">Coiled coil</keyword>
<proteinExistence type="predicted"/>
<evidence type="ECO:0000256" key="2">
    <source>
        <dbReference type="SAM" id="MobiDB-lite"/>
    </source>
</evidence>
<reference evidence="3" key="1">
    <citation type="journal article" date="2023" name="Mol. Phylogenet. Evol.">
        <title>Genome-scale phylogeny and comparative genomics of the fungal order Sordariales.</title>
        <authorList>
            <person name="Hensen N."/>
            <person name="Bonometti L."/>
            <person name="Westerberg I."/>
            <person name="Brannstrom I.O."/>
            <person name="Guillou S."/>
            <person name="Cros-Aarteil S."/>
            <person name="Calhoun S."/>
            <person name="Haridas S."/>
            <person name="Kuo A."/>
            <person name="Mondo S."/>
            <person name="Pangilinan J."/>
            <person name="Riley R."/>
            <person name="LaButti K."/>
            <person name="Andreopoulos B."/>
            <person name="Lipzen A."/>
            <person name="Chen C."/>
            <person name="Yan M."/>
            <person name="Daum C."/>
            <person name="Ng V."/>
            <person name="Clum A."/>
            <person name="Steindorff A."/>
            <person name="Ohm R.A."/>
            <person name="Martin F."/>
            <person name="Silar P."/>
            <person name="Natvig D.O."/>
            <person name="Lalanne C."/>
            <person name="Gautier V."/>
            <person name="Ament-Velasquez S.L."/>
            <person name="Kruys A."/>
            <person name="Hutchinson M.I."/>
            <person name="Powell A.J."/>
            <person name="Barry K."/>
            <person name="Miller A.N."/>
            <person name="Grigoriev I.V."/>
            <person name="Debuchy R."/>
            <person name="Gladieux P."/>
            <person name="Hiltunen Thoren M."/>
            <person name="Johannesson H."/>
        </authorList>
    </citation>
    <scope>NUCLEOTIDE SEQUENCE</scope>
    <source>
        <strain evidence="3">CBS 757.83</strain>
    </source>
</reference>
<evidence type="ECO:0000256" key="1">
    <source>
        <dbReference type="SAM" id="Coils"/>
    </source>
</evidence>
<keyword evidence="4" id="KW-1185">Reference proteome</keyword>
<dbReference type="AlphaFoldDB" id="A0AAN6T3X6"/>
<reference evidence="3" key="2">
    <citation type="submission" date="2023-05" db="EMBL/GenBank/DDBJ databases">
        <authorList>
            <consortium name="Lawrence Berkeley National Laboratory"/>
            <person name="Steindorff A."/>
            <person name="Hensen N."/>
            <person name="Bonometti L."/>
            <person name="Westerberg I."/>
            <person name="Brannstrom I.O."/>
            <person name="Guillou S."/>
            <person name="Cros-Aarteil S."/>
            <person name="Calhoun S."/>
            <person name="Haridas S."/>
            <person name="Kuo A."/>
            <person name="Mondo S."/>
            <person name="Pangilinan J."/>
            <person name="Riley R."/>
            <person name="Labutti K."/>
            <person name="Andreopoulos B."/>
            <person name="Lipzen A."/>
            <person name="Chen C."/>
            <person name="Yanf M."/>
            <person name="Daum C."/>
            <person name="Ng V."/>
            <person name="Clum A."/>
            <person name="Ohm R."/>
            <person name="Martin F."/>
            <person name="Silar P."/>
            <person name="Natvig D."/>
            <person name="Lalanne C."/>
            <person name="Gautier V."/>
            <person name="Ament-Velasquez S.L."/>
            <person name="Kruys A."/>
            <person name="Hutchinson M.I."/>
            <person name="Powell A.J."/>
            <person name="Barry K."/>
            <person name="Miller A.N."/>
            <person name="Grigoriev I.V."/>
            <person name="Debuchy R."/>
            <person name="Gladieux P."/>
            <person name="Thoren M.H."/>
            <person name="Johannesson H."/>
        </authorList>
    </citation>
    <scope>NUCLEOTIDE SEQUENCE</scope>
    <source>
        <strain evidence="3">CBS 757.83</strain>
    </source>
</reference>
<feature type="compositionally biased region" description="Polar residues" evidence="2">
    <location>
        <begin position="423"/>
        <end position="434"/>
    </location>
</feature>
<dbReference type="Gene3D" id="1.10.287.1490">
    <property type="match status" value="1"/>
</dbReference>
<protein>
    <submittedName>
        <fullName evidence="3">Uncharacterized protein</fullName>
    </submittedName>
</protein>
<organism evidence="3 4">
    <name type="scientific">Parathielavia hyrcaniae</name>
    <dbReference type="NCBI Taxonomy" id="113614"/>
    <lineage>
        <taxon>Eukaryota</taxon>
        <taxon>Fungi</taxon>
        <taxon>Dikarya</taxon>
        <taxon>Ascomycota</taxon>
        <taxon>Pezizomycotina</taxon>
        <taxon>Sordariomycetes</taxon>
        <taxon>Sordariomycetidae</taxon>
        <taxon>Sordariales</taxon>
        <taxon>Chaetomiaceae</taxon>
        <taxon>Parathielavia</taxon>
    </lineage>
</organism>
<evidence type="ECO:0000313" key="3">
    <source>
        <dbReference type="EMBL" id="KAK4103137.1"/>
    </source>
</evidence>
<feature type="compositionally biased region" description="Low complexity" evidence="2">
    <location>
        <begin position="451"/>
        <end position="466"/>
    </location>
</feature>
<feature type="coiled-coil region" evidence="1">
    <location>
        <begin position="248"/>
        <end position="313"/>
    </location>
</feature>
<sequence>METVFCECKKCDAPIGRFFNLWTQIGKSYFSPVVEPEDDLAIQFHGAFRIGEHGTLVEGCQLQDIICRSCAALLGLRCIQIPVNHVLEENQLLLRLASVDLLDADGQEIEFAIKRVLSVNAPSKMDNGKPDPTQRASFSSAASSAELQQLQADLHIQREDIKRIDSNGFRIVSALDKRAARVEGQVKELKVTVPGIQRDIGGLQQQLGAITAEIGQLRESTGDNAVISGLEDRLTSVTSNLVDVGHQVATLDAQLQKAVSELKSELNRQRQHMEDLRLQTRGSVAVDDHTQDVAALRTEMAQLRRQLDETRSQGVGRAGTVFPSRELDVLTSNIAKIGNRASQVETLQMEVEILKGRVERAEAGSQVDERRTSRPIAPGDLTVYSDIFPVTRKRAASPGLAPSLKRPASSLGYSDSTDRRYATPNTWPAIQPTTGFDDVPANHGTTHTPNSARGGAKSSRSRTTGTWNGISTRLRKR</sequence>
<accession>A0AAN6T3X6</accession>
<comment type="caution">
    <text evidence="3">The sequence shown here is derived from an EMBL/GenBank/DDBJ whole genome shotgun (WGS) entry which is preliminary data.</text>
</comment>
<evidence type="ECO:0000313" key="4">
    <source>
        <dbReference type="Proteomes" id="UP001305647"/>
    </source>
</evidence>